<dbReference type="CDD" id="cd01301">
    <property type="entry name" value="rDP_like"/>
    <property type="match status" value="1"/>
</dbReference>
<dbReference type="Pfam" id="PF01244">
    <property type="entry name" value="Peptidase_M19"/>
    <property type="match status" value="1"/>
</dbReference>
<comment type="caution">
    <text evidence="2">The sequence shown here is derived from an EMBL/GenBank/DDBJ whole genome shotgun (WGS) entry which is preliminary data.</text>
</comment>
<dbReference type="PANTHER" id="PTHR10443:SF12">
    <property type="entry name" value="DIPEPTIDASE"/>
    <property type="match status" value="1"/>
</dbReference>
<organism evidence="2 3">
    <name type="scientific">Pseudoxanthomonas winnipegensis</name>
    <dbReference type="NCBI Taxonomy" id="2480810"/>
    <lineage>
        <taxon>Bacteria</taxon>
        <taxon>Pseudomonadati</taxon>
        <taxon>Pseudomonadota</taxon>
        <taxon>Gammaproteobacteria</taxon>
        <taxon>Lysobacterales</taxon>
        <taxon>Lysobacteraceae</taxon>
        <taxon>Pseudoxanthomonas</taxon>
    </lineage>
</organism>
<dbReference type="OrthoDB" id="9804920at2"/>
<dbReference type="GO" id="GO:0006508">
    <property type="term" value="P:proteolysis"/>
    <property type="evidence" value="ECO:0007669"/>
    <property type="project" value="InterPro"/>
</dbReference>
<gene>
    <name evidence="2" type="ORF">EA660_10465</name>
</gene>
<protein>
    <submittedName>
        <fullName evidence="2">Membrane dipeptidase</fullName>
    </submittedName>
</protein>
<evidence type="ECO:0000313" key="2">
    <source>
        <dbReference type="EMBL" id="TAA25841.1"/>
    </source>
</evidence>
<reference evidence="2 3" key="1">
    <citation type="submission" date="2019-02" db="EMBL/GenBank/DDBJ databases">
        <title>WGS of Pseudoxanthomonas species novum from clinical isolates.</title>
        <authorList>
            <person name="Bernier A.-M."/>
            <person name="Bernard K."/>
            <person name="Vachon A."/>
        </authorList>
    </citation>
    <scope>NUCLEOTIDE SEQUENCE [LARGE SCALE GENOMIC DNA]</scope>
    <source>
        <strain evidence="2 3">NML171200</strain>
    </source>
</reference>
<dbReference type="GO" id="GO:0070573">
    <property type="term" value="F:metallodipeptidase activity"/>
    <property type="evidence" value="ECO:0007669"/>
    <property type="project" value="InterPro"/>
</dbReference>
<dbReference type="RefSeq" id="WP_130551458.1">
    <property type="nucleotide sequence ID" value="NZ_SHMC01000003.1"/>
</dbReference>
<dbReference type="PANTHER" id="PTHR10443">
    <property type="entry name" value="MICROSOMAL DIPEPTIDASE"/>
    <property type="match status" value="1"/>
</dbReference>
<dbReference type="Gene3D" id="3.20.20.140">
    <property type="entry name" value="Metal-dependent hydrolases"/>
    <property type="match status" value="1"/>
</dbReference>
<name>A0A4Q8LB07_9GAMM</name>
<dbReference type="SUPFAM" id="SSF51556">
    <property type="entry name" value="Metallo-dependent hydrolases"/>
    <property type="match status" value="1"/>
</dbReference>
<dbReference type="Gene3D" id="1.10.287.650">
    <property type="entry name" value="L27 domain"/>
    <property type="match status" value="1"/>
</dbReference>
<feature type="signal peptide" evidence="1">
    <location>
        <begin position="1"/>
        <end position="21"/>
    </location>
</feature>
<dbReference type="AlphaFoldDB" id="A0A4Q8LB07"/>
<dbReference type="InterPro" id="IPR032466">
    <property type="entry name" value="Metal_Hydrolase"/>
</dbReference>
<sequence>MNACLRCMTLALSLIAGHAGAVEFTQAELARASALQQRLLTLDSHLDTPANFPRPDFDILAAHPGNALSQVDLPRMQAGALDGGFWAIYTDQGDRSAGAHLHDRDAGLARLSQIREMLAAHPRQFAEATTPADAARIKGEGRRVVYISMENASPLVADPTLLSFYYAQGLRLMSTVHFINNEFADSATDPKGPEWHGLSPAGRQLVQAAQKLGIVIDQSHASDEVFDQLIALSPVPILLSHSGARAVHDHPRNIDDARLKVLAAHGGVIQMNSYQGYLIDTAASPARKAAEQALQERYGGEAGMKTADGVRLAADLKALDAKYPVRHATLDDFFAHLDHVLKLIGPEHVGIGMDWDGGGGLPGMEDVSDLPKITAWLLRKGYSEQQIADIWSGNVLRVMQQAQDWAARQPKP</sequence>
<keyword evidence="1" id="KW-0732">Signal</keyword>
<dbReference type="InterPro" id="IPR008257">
    <property type="entry name" value="Pept_M19"/>
</dbReference>
<dbReference type="PROSITE" id="PS51365">
    <property type="entry name" value="RENAL_DIPEPTIDASE_2"/>
    <property type="match status" value="1"/>
</dbReference>
<accession>A0A4Q8LB07</accession>
<evidence type="ECO:0000313" key="3">
    <source>
        <dbReference type="Proteomes" id="UP000292627"/>
    </source>
</evidence>
<dbReference type="EMBL" id="SHMC01000003">
    <property type="protein sequence ID" value="TAA25841.1"/>
    <property type="molecule type" value="Genomic_DNA"/>
</dbReference>
<feature type="chain" id="PRO_5020633623" evidence="1">
    <location>
        <begin position="22"/>
        <end position="412"/>
    </location>
</feature>
<dbReference type="Proteomes" id="UP000292627">
    <property type="component" value="Unassembled WGS sequence"/>
</dbReference>
<proteinExistence type="predicted"/>
<evidence type="ECO:0000256" key="1">
    <source>
        <dbReference type="SAM" id="SignalP"/>
    </source>
</evidence>